<dbReference type="Proteomes" id="UP000198406">
    <property type="component" value="Unassembled WGS sequence"/>
</dbReference>
<dbReference type="PROSITE" id="PS50088">
    <property type="entry name" value="ANK_REPEAT"/>
    <property type="match status" value="1"/>
</dbReference>
<gene>
    <name evidence="3" type="ORF">FisN_3Hh081</name>
</gene>
<feature type="repeat" description="ANK" evidence="1">
    <location>
        <begin position="230"/>
        <end position="262"/>
    </location>
</feature>
<evidence type="ECO:0000313" key="4">
    <source>
        <dbReference type="Proteomes" id="UP000198406"/>
    </source>
</evidence>
<dbReference type="InterPro" id="IPR036770">
    <property type="entry name" value="Ankyrin_rpt-contain_sf"/>
</dbReference>
<evidence type="ECO:0000256" key="1">
    <source>
        <dbReference type="PROSITE-ProRule" id="PRU00023"/>
    </source>
</evidence>
<dbReference type="Gene3D" id="1.25.40.20">
    <property type="entry name" value="Ankyrin repeat-containing domain"/>
    <property type="match status" value="1"/>
</dbReference>
<evidence type="ECO:0000256" key="2">
    <source>
        <dbReference type="SAM" id="MobiDB-lite"/>
    </source>
</evidence>
<protein>
    <submittedName>
        <fullName evidence="3">Uncharacterized protein</fullName>
    </submittedName>
</protein>
<name>A0A1Z5JNL4_FISSO</name>
<organism evidence="3 4">
    <name type="scientific">Fistulifera solaris</name>
    <name type="common">Oleaginous diatom</name>
    <dbReference type="NCBI Taxonomy" id="1519565"/>
    <lineage>
        <taxon>Eukaryota</taxon>
        <taxon>Sar</taxon>
        <taxon>Stramenopiles</taxon>
        <taxon>Ochrophyta</taxon>
        <taxon>Bacillariophyta</taxon>
        <taxon>Bacillariophyceae</taxon>
        <taxon>Bacillariophycidae</taxon>
        <taxon>Naviculales</taxon>
        <taxon>Naviculaceae</taxon>
        <taxon>Fistulifera</taxon>
    </lineage>
</organism>
<dbReference type="SMART" id="SM00248">
    <property type="entry name" value="ANK"/>
    <property type="match status" value="3"/>
</dbReference>
<feature type="region of interest" description="Disordered" evidence="2">
    <location>
        <begin position="74"/>
        <end position="94"/>
    </location>
</feature>
<comment type="caution">
    <text evidence="3">The sequence shown here is derived from an EMBL/GenBank/DDBJ whole genome shotgun (WGS) entry which is preliminary data.</text>
</comment>
<keyword evidence="1" id="KW-0040">ANK repeat</keyword>
<proteinExistence type="predicted"/>
<dbReference type="OrthoDB" id="539213at2759"/>
<keyword evidence="4" id="KW-1185">Reference proteome</keyword>
<dbReference type="SUPFAM" id="SSF48403">
    <property type="entry name" value="Ankyrin repeat"/>
    <property type="match status" value="1"/>
</dbReference>
<feature type="compositionally biased region" description="Basic and acidic residues" evidence="2">
    <location>
        <begin position="407"/>
        <end position="423"/>
    </location>
</feature>
<feature type="region of interest" description="Disordered" evidence="2">
    <location>
        <begin position="376"/>
        <end position="425"/>
    </location>
</feature>
<dbReference type="AlphaFoldDB" id="A0A1Z5JNL4"/>
<accession>A0A1Z5JNL4</accession>
<dbReference type="Pfam" id="PF12796">
    <property type="entry name" value="Ank_2"/>
    <property type="match status" value="1"/>
</dbReference>
<evidence type="ECO:0000313" key="3">
    <source>
        <dbReference type="EMBL" id="GAX15610.1"/>
    </source>
</evidence>
<dbReference type="EMBL" id="BDSP01000095">
    <property type="protein sequence ID" value="GAX15610.1"/>
    <property type="molecule type" value="Genomic_DNA"/>
</dbReference>
<reference evidence="3 4" key="1">
    <citation type="journal article" date="2015" name="Plant Cell">
        <title>Oil accumulation by the oleaginous diatom Fistulifera solaris as revealed by the genome and transcriptome.</title>
        <authorList>
            <person name="Tanaka T."/>
            <person name="Maeda Y."/>
            <person name="Veluchamy A."/>
            <person name="Tanaka M."/>
            <person name="Abida H."/>
            <person name="Marechal E."/>
            <person name="Bowler C."/>
            <person name="Muto M."/>
            <person name="Sunaga Y."/>
            <person name="Tanaka M."/>
            <person name="Yoshino T."/>
            <person name="Taniguchi T."/>
            <person name="Fukuda Y."/>
            <person name="Nemoto M."/>
            <person name="Matsumoto M."/>
            <person name="Wong P.S."/>
            <person name="Aburatani S."/>
            <person name="Fujibuchi W."/>
        </authorList>
    </citation>
    <scope>NUCLEOTIDE SEQUENCE [LARGE SCALE GENOMIC DNA]</scope>
    <source>
        <strain evidence="3 4">JPCC DA0580</strain>
    </source>
</reference>
<feature type="compositionally biased region" description="Low complexity" evidence="2">
    <location>
        <begin position="74"/>
        <end position="85"/>
    </location>
</feature>
<dbReference type="InterPro" id="IPR002110">
    <property type="entry name" value="Ankyrin_rpt"/>
</dbReference>
<sequence length="450" mass="50198">MTEETSMKQKSSRIPLGLQAVFLASNRGNDVHQPPPDKSASKVFFGNWLFQRRGNGKQKQKVLQPEIAFPAKSSSDSVTVHSPSTLSKESVETPQEYTITPRDCIITPKEYTINVKMRRQDSRISSLSTSNHSLCSTKSIRSFDSTASGTSSDKETNWLSPQGYLDVFLRSRGLSTERFKALQTGYSNRPTPLQISSYDPFLVERVKNGDFQAVEKMLQAGISPNPCSSAGDSLIHLLCRRGDSKMLRLFLEYGASFQVADSLGRTPLHEVCWAVPCFDTIELILMADANLLNIVDGLGAAPLSYVRKDYWKQWIAFLKAKKNVFWPQGDVPLTRPDLTRLEPDSRPLLDPLGALSPKQAAMVAAGQIAPENARSLPKSRCVSFQDDNEDSDESDSEETIDDERSTDDDTKSFASDNENRDDTCCTTDTFDMNEMENLLLQLSNHVRSTR</sequence>
<dbReference type="InParanoid" id="A0A1Z5JNL4"/>
<feature type="compositionally biased region" description="Acidic residues" evidence="2">
    <location>
        <begin position="386"/>
        <end position="406"/>
    </location>
</feature>
<dbReference type="PROSITE" id="PS50297">
    <property type="entry name" value="ANK_REP_REGION"/>
    <property type="match status" value="1"/>
</dbReference>